<dbReference type="VEuPathDB" id="FungiDB:ASPFODRAFT_599792"/>
<name>A0A146FU26_ASPKA</name>
<evidence type="ECO:0000313" key="1">
    <source>
        <dbReference type="EMBL" id="GAT28877.1"/>
    </source>
</evidence>
<dbReference type="Proteomes" id="UP000075230">
    <property type="component" value="Unassembled WGS sequence"/>
</dbReference>
<dbReference type="AlphaFoldDB" id="A0A146FU26"/>
<sequence length="80" mass="9028">MLDGGVNPKFKRAHHSKFCLGTHIVQTRVKTAMRLARAESGGRAGKWRLVLPFWEGLPAAYSWSPYCWTISAWKDLPGVE</sequence>
<reference evidence="1 2" key="1">
    <citation type="journal article" date="2016" name="DNA Res.">
        <title>Genome sequence of Aspergillus luchuensis NBRC 4314.</title>
        <authorList>
            <person name="Yamada O."/>
            <person name="Machida M."/>
            <person name="Hosoyama A."/>
            <person name="Goto M."/>
            <person name="Takahashi T."/>
            <person name="Futagami T."/>
            <person name="Yamagata Y."/>
            <person name="Takeuchi M."/>
            <person name="Kobayashi T."/>
            <person name="Koike H."/>
            <person name="Abe K."/>
            <person name="Asai K."/>
            <person name="Arita M."/>
            <person name="Fujita N."/>
            <person name="Fukuda K."/>
            <person name="Higa K."/>
            <person name="Horikawa H."/>
            <person name="Ishikawa T."/>
            <person name="Jinno K."/>
            <person name="Kato Y."/>
            <person name="Kirimura K."/>
            <person name="Mizutani O."/>
            <person name="Nakasone K."/>
            <person name="Sano M."/>
            <person name="Shiraishi Y."/>
            <person name="Tsukahara M."/>
            <person name="Gomi K."/>
        </authorList>
    </citation>
    <scope>NUCLEOTIDE SEQUENCE [LARGE SCALE GENOMIC DNA]</scope>
    <source>
        <strain evidence="1 2">RIB 2604</strain>
    </source>
</reference>
<accession>A0A146FU26</accession>
<organism evidence="1 2">
    <name type="scientific">Aspergillus kawachii</name>
    <name type="common">White koji mold</name>
    <name type="synonym">Aspergillus awamori var. kawachi</name>
    <dbReference type="NCBI Taxonomy" id="1069201"/>
    <lineage>
        <taxon>Eukaryota</taxon>
        <taxon>Fungi</taxon>
        <taxon>Dikarya</taxon>
        <taxon>Ascomycota</taxon>
        <taxon>Pezizomycotina</taxon>
        <taxon>Eurotiomycetes</taxon>
        <taxon>Eurotiomycetidae</taxon>
        <taxon>Eurotiales</taxon>
        <taxon>Aspergillaceae</taxon>
        <taxon>Aspergillus</taxon>
        <taxon>Aspergillus subgen. Circumdati</taxon>
    </lineage>
</organism>
<proteinExistence type="predicted"/>
<protein>
    <submittedName>
        <fullName evidence="1">Importin beta-3 subunit</fullName>
    </submittedName>
</protein>
<gene>
    <name evidence="1" type="ORF">RIB2604_02700610</name>
</gene>
<evidence type="ECO:0000313" key="2">
    <source>
        <dbReference type="Proteomes" id="UP000075230"/>
    </source>
</evidence>
<reference evidence="2" key="2">
    <citation type="submission" date="2016-02" db="EMBL/GenBank/DDBJ databases">
        <title>Genome sequencing of Aspergillus luchuensis NBRC 4314.</title>
        <authorList>
            <person name="Yamada O."/>
        </authorList>
    </citation>
    <scope>NUCLEOTIDE SEQUENCE [LARGE SCALE GENOMIC DNA]</scope>
    <source>
        <strain evidence="2">RIB 2604</strain>
    </source>
</reference>
<comment type="caution">
    <text evidence="1">The sequence shown here is derived from an EMBL/GenBank/DDBJ whole genome shotgun (WGS) entry which is preliminary data.</text>
</comment>
<dbReference type="EMBL" id="BCWF01000026">
    <property type="protein sequence ID" value="GAT28877.1"/>
    <property type="molecule type" value="Genomic_DNA"/>
</dbReference>